<dbReference type="EMBL" id="BGPR01006772">
    <property type="protein sequence ID" value="GBN21726.1"/>
    <property type="molecule type" value="Genomic_DNA"/>
</dbReference>
<sequence>MVDGVNMPASSWPSLHCRSRAPSSFIANPTSLRRVVTSAHRHYYPTSLRNVGYVTSSHLRYPEYSAMLRHPHGCYPAITSALVTGYVIPTAATGHDFALW</sequence>
<protein>
    <submittedName>
        <fullName evidence="1">Uncharacterized protein</fullName>
    </submittedName>
</protein>
<accession>A0A4Y2M7Q1</accession>
<keyword evidence="2" id="KW-1185">Reference proteome</keyword>
<proteinExistence type="predicted"/>
<evidence type="ECO:0000313" key="1">
    <source>
        <dbReference type="EMBL" id="GBN21726.1"/>
    </source>
</evidence>
<reference evidence="1 2" key="1">
    <citation type="journal article" date="2019" name="Sci. Rep.">
        <title>Orb-weaving spider Araneus ventricosus genome elucidates the spidroin gene catalogue.</title>
        <authorList>
            <person name="Kono N."/>
            <person name="Nakamura H."/>
            <person name="Ohtoshi R."/>
            <person name="Moran D.A.P."/>
            <person name="Shinohara A."/>
            <person name="Yoshida Y."/>
            <person name="Fujiwara M."/>
            <person name="Mori M."/>
            <person name="Tomita M."/>
            <person name="Arakawa K."/>
        </authorList>
    </citation>
    <scope>NUCLEOTIDE SEQUENCE [LARGE SCALE GENOMIC DNA]</scope>
</reference>
<organism evidence="1 2">
    <name type="scientific">Araneus ventricosus</name>
    <name type="common">Orbweaver spider</name>
    <name type="synonym">Epeira ventricosa</name>
    <dbReference type="NCBI Taxonomy" id="182803"/>
    <lineage>
        <taxon>Eukaryota</taxon>
        <taxon>Metazoa</taxon>
        <taxon>Ecdysozoa</taxon>
        <taxon>Arthropoda</taxon>
        <taxon>Chelicerata</taxon>
        <taxon>Arachnida</taxon>
        <taxon>Araneae</taxon>
        <taxon>Araneomorphae</taxon>
        <taxon>Entelegynae</taxon>
        <taxon>Araneoidea</taxon>
        <taxon>Araneidae</taxon>
        <taxon>Araneus</taxon>
    </lineage>
</organism>
<evidence type="ECO:0000313" key="2">
    <source>
        <dbReference type="Proteomes" id="UP000499080"/>
    </source>
</evidence>
<dbReference type="Proteomes" id="UP000499080">
    <property type="component" value="Unassembled WGS sequence"/>
</dbReference>
<gene>
    <name evidence="1" type="ORF">AVEN_171311_1</name>
</gene>
<comment type="caution">
    <text evidence="1">The sequence shown here is derived from an EMBL/GenBank/DDBJ whole genome shotgun (WGS) entry which is preliminary data.</text>
</comment>
<name>A0A4Y2M7Q1_ARAVE</name>
<dbReference type="AlphaFoldDB" id="A0A4Y2M7Q1"/>